<evidence type="ECO:0000313" key="2">
    <source>
        <dbReference type="EMBL" id="MBL7631976.1"/>
    </source>
</evidence>
<reference evidence="2" key="1">
    <citation type="submission" date="2020-12" db="EMBL/GenBank/DDBJ databases">
        <title>Genomic characterization of non-nitrogen-fixing Frankia strains.</title>
        <authorList>
            <person name="Carlos-Shanley C."/>
            <person name="Guerra T."/>
            <person name="Hahn D."/>
        </authorList>
    </citation>
    <scope>NUCLEOTIDE SEQUENCE</scope>
    <source>
        <strain evidence="2">CN6</strain>
    </source>
</reference>
<dbReference type="GO" id="GO:0003677">
    <property type="term" value="F:DNA binding"/>
    <property type="evidence" value="ECO:0007669"/>
    <property type="project" value="InterPro"/>
</dbReference>
<evidence type="ECO:0000259" key="1">
    <source>
        <dbReference type="Pfam" id="PF04471"/>
    </source>
</evidence>
<proteinExistence type="predicted"/>
<dbReference type="InterPro" id="IPR007560">
    <property type="entry name" value="Restrct_endonuc_IV_Mrr"/>
</dbReference>
<dbReference type="RefSeq" id="WP_203004071.1">
    <property type="nucleotide sequence ID" value="NZ_JADWYU010000206.1"/>
</dbReference>
<accession>A0A937RU75</accession>
<evidence type="ECO:0000313" key="3">
    <source>
        <dbReference type="Proteomes" id="UP000604475"/>
    </source>
</evidence>
<dbReference type="AlphaFoldDB" id="A0A937RU75"/>
<keyword evidence="3" id="KW-1185">Reference proteome</keyword>
<dbReference type="Pfam" id="PF04471">
    <property type="entry name" value="Mrr_cat"/>
    <property type="match status" value="1"/>
</dbReference>
<protein>
    <recommendedName>
        <fullName evidence="1">Restriction endonuclease type IV Mrr domain-containing protein</fullName>
    </recommendedName>
</protein>
<dbReference type="GO" id="GO:0009307">
    <property type="term" value="P:DNA restriction-modification system"/>
    <property type="evidence" value="ECO:0007669"/>
    <property type="project" value="InterPro"/>
</dbReference>
<dbReference type="Proteomes" id="UP000604475">
    <property type="component" value="Unassembled WGS sequence"/>
</dbReference>
<organism evidence="2 3">
    <name type="scientific">Frankia nepalensis</name>
    <dbReference type="NCBI Taxonomy" id="1836974"/>
    <lineage>
        <taxon>Bacteria</taxon>
        <taxon>Bacillati</taxon>
        <taxon>Actinomycetota</taxon>
        <taxon>Actinomycetes</taxon>
        <taxon>Frankiales</taxon>
        <taxon>Frankiaceae</taxon>
        <taxon>Frankia</taxon>
    </lineage>
</organism>
<sequence length="220" mass="24233">MATLAERILEAIRHGPLDDDVLTRRLGVSQRQQVNQVARQLAAQGSLRRFIGPDGKLVNALVDSQPPPAPPLRPQERAALVVPEDDVKRHVDEYLRQEGYTVVVAWGQTRGVDIDARHPDGRRLMIEAKGGVGQAGAQQVNYFLGALGELIQRMADPHAEYGLALPDNPQYRGLVNRLPPLVWERLGLVVFWVNQDDSNTQVIVERRGATAHSPTGEPGS</sequence>
<feature type="domain" description="Restriction endonuclease type IV Mrr" evidence="1">
    <location>
        <begin position="86"/>
        <end position="147"/>
    </location>
</feature>
<dbReference type="EMBL" id="JAEACQ010000291">
    <property type="protein sequence ID" value="MBL7631976.1"/>
    <property type="molecule type" value="Genomic_DNA"/>
</dbReference>
<gene>
    <name evidence="2" type="ORF">I7412_33430</name>
</gene>
<name>A0A937RU75_9ACTN</name>
<dbReference type="GO" id="GO:0004519">
    <property type="term" value="F:endonuclease activity"/>
    <property type="evidence" value="ECO:0007669"/>
    <property type="project" value="InterPro"/>
</dbReference>
<comment type="caution">
    <text evidence="2">The sequence shown here is derived from an EMBL/GenBank/DDBJ whole genome shotgun (WGS) entry which is preliminary data.</text>
</comment>